<gene>
    <name evidence="9" type="ORF">PITCH_A1500009</name>
</gene>
<dbReference type="GO" id="GO:0009424">
    <property type="term" value="C:bacterial-type flagellum hook"/>
    <property type="evidence" value="ECO:0007669"/>
    <property type="project" value="TreeGrafter"/>
</dbReference>
<dbReference type="InterPro" id="IPR019776">
    <property type="entry name" value="Flagellar_basal_body_rod_CS"/>
</dbReference>
<evidence type="ECO:0000256" key="5">
    <source>
        <dbReference type="SAM" id="MobiDB-lite"/>
    </source>
</evidence>
<feature type="region of interest" description="Disordered" evidence="5">
    <location>
        <begin position="207"/>
        <end position="233"/>
    </location>
</feature>
<accession>A0A445MTC5</accession>
<evidence type="ECO:0000313" key="9">
    <source>
        <dbReference type="EMBL" id="SPD72695.1"/>
    </source>
</evidence>
<dbReference type="InterPro" id="IPR053967">
    <property type="entry name" value="LlgE_F_G-like_D1"/>
</dbReference>
<protein>
    <recommendedName>
        <fullName evidence="4">Flagellar hook protein FlgE</fullName>
    </recommendedName>
</protein>
<dbReference type="GO" id="GO:0009425">
    <property type="term" value="C:bacterial-type flagellum basal body"/>
    <property type="evidence" value="ECO:0007669"/>
    <property type="project" value="UniProtKB-SubCell"/>
</dbReference>
<dbReference type="GO" id="GO:0005829">
    <property type="term" value="C:cytosol"/>
    <property type="evidence" value="ECO:0007669"/>
    <property type="project" value="TreeGrafter"/>
</dbReference>
<dbReference type="EMBL" id="OJIN01000058">
    <property type="protein sequence ID" value="SPD72695.1"/>
    <property type="molecule type" value="Genomic_DNA"/>
</dbReference>
<sequence length="279" mass="29902">MLGALYTGITGMDAAATNMDVIGNNIANANTSAFKSSDVNFAAVYSETLVSIGGKAGNEEGKGVQVVGLKSAWEQGALETTQNSTDLSITGDGFFQVVEADGTSSEATYYTRAGQFRWDNEYYLVDPSDRRVQGYLATDVTNAVFDTSANVAIQIDQTTHSEPRIESNGWVTARNSSTGNRDYLYQVAIFNFPSNDGLRKVTGNLFEETTDSGQPTSATGNPPGQNGAGKVNTNSLEMSNVDLARQFVDLIVAQRAFQANSRVISSSAEILQEVINIIR</sequence>
<dbReference type="InterPro" id="IPR037925">
    <property type="entry name" value="FlgE/F/G-like"/>
</dbReference>
<dbReference type="PANTHER" id="PTHR30435">
    <property type="entry name" value="FLAGELLAR PROTEIN"/>
    <property type="match status" value="1"/>
</dbReference>
<dbReference type="InterPro" id="IPR010930">
    <property type="entry name" value="Flg_bb/hook_C_dom"/>
</dbReference>
<evidence type="ECO:0000259" key="8">
    <source>
        <dbReference type="Pfam" id="PF22692"/>
    </source>
</evidence>
<evidence type="ECO:0000256" key="2">
    <source>
        <dbReference type="ARBA" id="ARBA00009677"/>
    </source>
</evidence>
<evidence type="ECO:0000259" key="7">
    <source>
        <dbReference type="Pfam" id="PF06429"/>
    </source>
</evidence>
<dbReference type="InterPro" id="IPR001444">
    <property type="entry name" value="Flag_bb_rod_N"/>
</dbReference>
<proteinExistence type="inferred from homology"/>
<keyword evidence="9" id="KW-0282">Flagellum</keyword>
<comment type="similarity">
    <text evidence="2 4">Belongs to the flagella basal body rod proteins family.</text>
</comment>
<dbReference type="PROSITE" id="PS00588">
    <property type="entry name" value="FLAGELLA_BB_ROD"/>
    <property type="match status" value="1"/>
</dbReference>
<feature type="compositionally biased region" description="Polar residues" evidence="5">
    <location>
        <begin position="211"/>
        <end position="224"/>
    </location>
</feature>
<evidence type="ECO:0000256" key="3">
    <source>
        <dbReference type="ARBA" id="ARBA00023143"/>
    </source>
</evidence>
<dbReference type="PANTHER" id="PTHR30435:SF1">
    <property type="entry name" value="FLAGELLAR HOOK PROTEIN FLGE"/>
    <property type="match status" value="1"/>
</dbReference>
<feature type="domain" description="Flagellar basal body rod protein N-terminal" evidence="6">
    <location>
        <begin position="5"/>
        <end position="35"/>
    </location>
</feature>
<comment type="function">
    <text evidence="4">A flexible structure which links the flagellar filament to the drive apparatus in the basal body.</text>
</comment>
<dbReference type="NCBIfam" id="TIGR03506">
    <property type="entry name" value="FlgEFG_subfam"/>
    <property type="match status" value="2"/>
</dbReference>
<comment type="subcellular location">
    <subcellularLocation>
        <location evidence="1 4">Bacterial flagellum basal body</location>
    </subcellularLocation>
</comment>
<evidence type="ECO:0000256" key="4">
    <source>
        <dbReference type="RuleBase" id="RU362116"/>
    </source>
</evidence>
<name>A0A445MTC5_9BACT</name>
<evidence type="ECO:0000259" key="6">
    <source>
        <dbReference type="Pfam" id="PF00460"/>
    </source>
</evidence>
<feature type="domain" description="Flagellar hook protein FlgE/F/G-like D1" evidence="8">
    <location>
        <begin position="89"/>
        <end position="173"/>
    </location>
</feature>
<dbReference type="AlphaFoldDB" id="A0A445MTC5"/>
<evidence type="ECO:0000256" key="1">
    <source>
        <dbReference type="ARBA" id="ARBA00004117"/>
    </source>
</evidence>
<organism evidence="9">
    <name type="scientific">uncultured Desulfobacterium sp</name>
    <dbReference type="NCBI Taxonomy" id="201089"/>
    <lineage>
        <taxon>Bacteria</taxon>
        <taxon>Pseudomonadati</taxon>
        <taxon>Thermodesulfobacteriota</taxon>
        <taxon>Desulfobacteria</taxon>
        <taxon>Desulfobacterales</taxon>
        <taxon>Desulfobacteriaceae</taxon>
        <taxon>Desulfobacterium</taxon>
        <taxon>environmental samples</taxon>
    </lineage>
</organism>
<dbReference type="SUPFAM" id="SSF117143">
    <property type="entry name" value="Flagellar hook protein flgE"/>
    <property type="match status" value="1"/>
</dbReference>
<dbReference type="Pfam" id="PF06429">
    <property type="entry name" value="Flg_bbr_C"/>
    <property type="match status" value="1"/>
</dbReference>
<dbReference type="GO" id="GO:0071978">
    <property type="term" value="P:bacterial-type flagellum-dependent swarming motility"/>
    <property type="evidence" value="ECO:0007669"/>
    <property type="project" value="TreeGrafter"/>
</dbReference>
<dbReference type="InterPro" id="IPR020013">
    <property type="entry name" value="Flagellar_FlgE/F/G"/>
</dbReference>
<keyword evidence="9" id="KW-0966">Cell projection</keyword>
<keyword evidence="9" id="KW-0969">Cilium</keyword>
<keyword evidence="3 4" id="KW-0975">Bacterial flagellum</keyword>
<reference evidence="9" key="1">
    <citation type="submission" date="2018-01" db="EMBL/GenBank/DDBJ databases">
        <authorList>
            <person name="Regsiter A."/>
            <person name="William W."/>
        </authorList>
    </citation>
    <scope>NUCLEOTIDE SEQUENCE</scope>
    <source>
        <strain evidence="9">TRIP AH-1</strain>
    </source>
</reference>
<feature type="domain" description="Flagellar basal-body/hook protein C-terminal" evidence="7">
    <location>
        <begin position="235"/>
        <end position="277"/>
    </location>
</feature>
<dbReference type="Pfam" id="PF00460">
    <property type="entry name" value="Flg_bb_rod"/>
    <property type="match status" value="1"/>
</dbReference>
<dbReference type="Pfam" id="PF22692">
    <property type="entry name" value="LlgE_F_G_D1"/>
    <property type="match status" value="1"/>
</dbReference>